<proteinExistence type="predicted"/>
<evidence type="ECO:0000313" key="2">
    <source>
        <dbReference type="Proteomes" id="UP000663856"/>
    </source>
</evidence>
<accession>A0A816PWA7</accession>
<reference evidence="1" key="1">
    <citation type="submission" date="2021-02" db="EMBL/GenBank/DDBJ databases">
        <authorList>
            <person name="Nowell W R."/>
        </authorList>
    </citation>
    <scope>NUCLEOTIDE SEQUENCE</scope>
</reference>
<evidence type="ECO:0000313" key="1">
    <source>
        <dbReference type="EMBL" id="CAF2053420.1"/>
    </source>
</evidence>
<organism evidence="1 2">
    <name type="scientific">Rotaria magnacalcarata</name>
    <dbReference type="NCBI Taxonomy" id="392030"/>
    <lineage>
        <taxon>Eukaryota</taxon>
        <taxon>Metazoa</taxon>
        <taxon>Spiralia</taxon>
        <taxon>Gnathifera</taxon>
        <taxon>Rotifera</taxon>
        <taxon>Eurotatoria</taxon>
        <taxon>Bdelloidea</taxon>
        <taxon>Philodinida</taxon>
        <taxon>Philodinidae</taxon>
        <taxon>Rotaria</taxon>
    </lineage>
</organism>
<gene>
    <name evidence="1" type="ORF">WKI299_LOCUS10719</name>
</gene>
<name>A0A816PWA7_9BILA</name>
<dbReference type="AlphaFoldDB" id="A0A816PWA7"/>
<comment type="caution">
    <text evidence="1">The sequence shown here is derived from an EMBL/GenBank/DDBJ whole genome shotgun (WGS) entry which is preliminary data.</text>
</comment>
<dbReference type="Proteomes" id="UP000663856">
    <property type="component" value="Unassembled WGS sequence"/>
</dbReference>
<protein>
    <submittedName>
        <fullName evidence="1">Uncharacterized protein</fullName>
    </submittedName>
</protein>
<sequence length="141" mass="16587">MIHITIDNMHPTAMDINVQITMKNFMSSTPRKDLPSPILSTDYLYKKDSKKTYTLQQIFDNVESIQKQYEQIMDTKMASSCFFSLKQIIKNFNFLRHKTNQQLQNSNSIEYKSPFIFGGETLQWIALPQSDDHIYENDLIH</sequence>
<dbReference type="EMBL" id="CAJNRF010003852">
    <property type="protein sequence ID" value="CAF2053420.1"/>
    <property type="molecule type" value="Genomic_DNA"/>
</dbReference>